<sequence length="387" mass="44533">MSYAPTAEELKQWSKGPIPEVLFGNNFPLARDHPDWQKLEQENDQWVEENWQFDDKELREYLMSSQLGPFSSMCFPFGEREKLLWICRLVTLLFCLDEDLDRHVNLHLLPILKALTAGTRKPENNYAELAIDKCWRAIERTSKPSTFRQFVQITHEYFDSHGQIPYDNFDQYVGARRTNVGAYFMWACLRYAAGIDLTDEELAHPLVKRLEDIAGFHIAFTNDLISYTKEYLTDTAANNILTLLQRNDGLTPAEAEAKIRREIKKSEDDYKVAAREVLNHPVLGKNKAIRKLVLNIPYGMGGNAWWSLVTKRYNVDPVNHPLPQVKIYIDPSMPYHPDAVRFLDNPSKKAVAIKGGKGLSVSSLLSNWTFWLGGLLLLLLGKFSLQW</sequence>
<organism evidence="7 8">
    <name type="scientific">Hypholoma sublateritium (strain FD-334 SS-4)</name>
    <dbReference type="NCBI Taxonomy" id="945553"/>
    <lineage>
        <taxon>Eukaryota</taxon>
        <taxon>Fungi</taxon>
        <taxon>Dikarya</taxon>
        <taxon>Basidiomycota</taxon>
        <taxon>Agaricomycotina</taxon>
        <taxon>Agaricomycetes</taxon>
        <taxon>Agaricomycetidae</taxon>
        <taxon>Agaricales</taxon>
        <taxon>Agaricineae</taxon>
        <taxon>Strophariaceae</taxon>
        <taxon>Hypholoma</taxon>
    </lineage>
</organism>
<evidence type="ECO:0000256" key="2">
    <source>
        <dbReference type="ARBA" id="ARBA00006333"/>
    </source>
</evidence>
<keyword evidence="5 6" id="KW-0456">Lyase</keyword>
<dbReference type="EMBL" id="KN817616">
    <property type="protein sequence ID" value="KJA16701.1"/>
    <property type="molecule type" value="Genomic_DNA"/>
</dbReference>
<dbReference type="OMA" id="PVEWIMY"/>
<dbReference type="STRING" id="945553.A0A0D2NJJ1"/>
<comment type="similarity">
    <text evidence="2 6">Belongs to the terpene synthase family.</text>
</comment>
<dbReference type="SUPFAM" id="SSF48576">
    <property type="entry name" value="Terpenoid synthases"/>
    <property type="match status" value="1"/>
</dbReference>
<dbReference type="Proteomes" id="UP000054270">
    <property type="component" value="Unassembled WGS sequence"/>
</dbReference>
<reference evidence="8" key="1">
    <citation type="submission" date="2014-04" db="EMBL/GenBank/DDBJ databases">
        <title>Evolutionary Origins and Diversification of the Mycorrhizal Mutualists.</title>
        <authorList>
            <consortium name="DOE Joint Genome Institute"/>
            <consortium name="Mycorrhizal Genomics Consortium"/>
            <person name="Kohler A."/>
            <person name="Kuo A."/>
            <person name="Nagy L.G."/>
            <person name="Floudas D."/>
            <person name="Copeland A."/>
            <person name="Barry K.W."/>
            <person name="Cichocki N."/>
            <person name="Veneault-Fourrey C."/>
            <person name="LaButti K."/>
            <person name="Lindquist E.A."/>
            <person name="Lipzen A."/>
            <person name="Lundell T."/>
            <person name="Morin E."/>
            <person name="Murat C."/>
            <person name="Riley R."/>
            <person name="Ohm R."/>
            <person name="Sun H."/>
            <person name="Tunlid A."/>
            <person name="Henrissat B."/>
            <person name="Grigoriev I.V."/>
            <person name="Hibbett D.S."/>
            <person name="Martin F."/>
        </authorList>
    </citation>
    <scope>NUCLEOTIDE SEQUENCE [LARGE SCALE GENOMIC DNA]</scope>
    <source>
        <strain evidence="8">FD-334 SS-4</strain>
    </source>
</reference>
<evidence type="ECO:0000256" key="5">
    <source>
        <dbReference type="ARBA" id="ARBA00023239"/>
    </source>
</evidence>
<accession>A0A0D2NJJ1</accession>
<evidence type="ECO:0000313" key="7">
    <source>
        <dbReference type="EMBL" id="KJA16701.1"/>
    </source>
</evidence>
<dbReference type="GO" id="GO:0010333">
    <property type="term" value="F:terpene synthase activity"/>
    <property type="evidence" value="ECO:0007669"/>
    <property type="project" value="InterPro"/>
</dbReference>
<dbReference type="Pfam" id="PF19086">
    <property type="entry name" value="Terpene_syn_C_2"/>
    <property type="match status" value="1"/>
</dbReference>
<evidence type="ECO:0000313" key="8">
    <source>
        <dbReference type="Proteomes" id="UP000054270"/>
    </source>
</evidence>
<comment type="cofactor">
    <cofactor evidence="1 6">
        <name>Mg(2+)</name>
        <dbReference type="ChEBI" id="CHEBI:18420"/>
    </cofactor>
</comment>
<dbReference type="GO" id="GO:0008299">
    <property type="term" value="P:isoprenoid biosynthetic process"/>
    <property type="evidence" value="ECO:0007669"/>
    <property type="project" value="UniProtKB-ARBA"/>
</dbReference>
<evidence type="ECO:0000256" key="3">
    <source>
        <dbReference type="ARBA" id="ARBA00022723"/>
    </source>
</evidence>
<dbReference type="AlphaFoldDB" id="A0A0D2NJJ1"/>
<proteinExistence type="inferred from homology"/>
<keyword evidence="8" id="KW-1185">Reference proteome</keyword>
<keyword evidence="4 6" id="KW-0460">Magnesium</keyword>
<dbReference type="InterPro" id="IPR034686">
    <property type="entry name" value="Terpene_cyclase-like_2"/>
</dbReference>
<dbReference type="Gene3D" id="1.10.600.10">
    <property type="entry name" value="Farnesyl Diphosphate Synthase"/>
    <property type="match status" value="1"/>
</dbReference>
<name>A0A0D2NJJ1_HYPSF</name>
<dbReference type="SFLD" id="SFLDG01020">
    <property type="entry name" value="Terpene_Cyclase_Like_2"/>
    <property type="match status" value="1"/>
</dbReference>
<dbReference type="OrthoDB" id="3349471at2759"/>
<dbReference type="PANTHER" id="PTHR35201">
    <property type="entry name" value="TERPENE SYNTHASE"/>
    <property type="match status" value="1"/>
</dbReference>
<gene>
    <name evidence="7" type="ORF">HYPSUDRAFT_47068</name>
</gene>
<evidence type="ECO:0000256" key="1">
    <source>
        <dbReference type="ARBA" id="ARBA00001946"/>
    </source>
</evidence>
<dbReference type="PANTHER" id="PTHR35201:SF4">
    <property type="entry name" value="BETA-PINACENE SYNTHASE-RELATED"/>
    <property type="match status" value="1"/>
</dbReference>
<evidence type="ECO:0000256" key="6">
    <source>
        <dbReference type="RuleBase" id="RU366034"/>
    </source>
</evidence>
<keyword evidence="3 6" id="KW-0479">Metal-binding</keyword>
<dbReference type="EC" id="4.2.3.-" evidence="6"/>
<protein>
    <recommendedName>
        <fullName evidence="6">Terpene synthase</fullName>
        <ecNumber evidence="6">4.2.3.-</ecNumber>
    </recommendedName>
</protein>
<dbReference type="GO" id="GO:0046872">
    <property type="term" value="F:metal ion binding"/>
    <property type="evidence" value="ECO:0007669"/>
    <property type="project" value="UniProtKB-KW"/>
</dbReference>
<dbReference type="InterPro" id="IPR008949">
    <property type="entry name" value="Isoprenoid_synthase_dom_sf"/>
</dbReference>
<dbReference type="SFLD" id="SFLDS00005">
    <property type="entry name" value="Isoprenoid_Synthase_Type_I"/>
    <property type="match status" value="1"/>
</dbReference>
<evidence type="ECO:0000256" key="4">
    <source>
        <dbReference type="ARBA" id="ARBA00022842"/>
    </source>
</evidence>